<dbReference type="CDD" id="cd16936">
    <property type="entry name" value="HATPase_RsbW-like"/>
    <property type="match status" value="1"/>
</dbReference>
<dbReference type="Proteomes" id="UP000306340">
    <property type="component" value="Unassembled WGS sequence"/>
</dbReference>
<dbReference type="GO" id="GO:0005524">
    <property type="term" value="F:ATP binding"/>
    <property type="evidence" value="ECO:0007669"/>
    <property type="project" value="UniProtKB-KW"/>
</dbReference>
<name>A0A4U0YQN4_9RHOB</name>
<comment type="catalytic activity">
    <reaction evidence="1">
        <text>ATP + protein L-histidine = ADP + protein N-phospho-L-histidine.</text>
        <dbReference type="EC" id="2.7.13.3"/>
    </reaction>
</comment>
<dbReference type="InterPro" id="IPR058544">
    <property type="entry name" value="ETR1_N"/>
</dbReference>
<keyword evidence="9" id="KW-0472">Membrane</keyword>
<reference evidence="11 12" key="1">
    <citation type="submission" date="2019-04" db="EMBL/GenBank/DDBJ databases">
        <title>Crypto-aerobic microbial life in anoxic (sulfidic) marine sediments.</title>
        <authorList>
            <person name="Bhattacharya S."/>
            <person name="Roy C."/>
            <person name="Mondal N."/>
            <person name="Sarkar J."/>
            <person name="Mandal S."/>
            <person name="Rameez M.J."/>
            <person name="Ghosh W."/>
        </authorList>
    </citation>
    <scope>NUCLEOTIDE SEQUENCE [LARGE SCALE GENOMIC DNA]</scope>
    <source>
        <strain evidence="11 12">SBBC</strain>
    </source>
</reference>
<evidence type="ECO:0000256" key="8">
    <source>
        <dbReference type="SAM" id="Coils"/>
    </source>
</evidence>
<dbReference type="Pfam" id="PF13581">
    <property type="entry name" value="HATPase_c_2"/>
    <property type="match status" value="1"/>
</dbReference>
<accession>A0A4U0YQN4</accession>
<dbReference type="SMART" id="SM00911">
    <property type="entry name" value="HWE_HK"/>
    <property type="match status" value="1"/>
</dbReference>
<evidence type="ECO:0000256" key="9">
    <source>
        <dbReference type="SAM" id="Phobius"/>
    </source>
</evidence>
<dbReference type="SUPFAM" id="SSF55874">
    <property type="entry name" value="ATPase domain of HSP90 chaperone/DNA topoisomerase II/histidine kinase"/>
    <property type="match status" value="1"/>
</dbReference>
<gene>
    <name evidence="11" type="ORF">FAZ78_20345</name>
</gene>
<dbReference type="EC" id="2.7.13.3" evidence="2"/>
<evidence type="ECO:0000313" key="12">
    <source>
        <dbReference type="Proteomes" id="UP000306340"/>
    </source>
</evidence>
<dbReference type="InterPro" id="IPR003594">
    <property type="entry name" value="HATPase_dom"/>
</dbReference>
<dbReference type="EMBL" id="SWAU01000281">
    <property type="protein sequence ID" value="TKA94790.1"/>
    <property type="molecule type" value="Genomic_DNA"/>
</dbReference>
<keyword evidence="5" id="KW-0547">Nucleotide-binding</keyword>
<keyword evidence="4" id="KW-0808">Transferase</keyword>
<keyword evidence="8" id="KW-0175">Coiled coil</keyword>
<comment type="caution">
    <text evidence="11">The sequence shown here is derived from an EMBL/GenBank/DDBJ whole genome shotgun (WGS) entry which is preliminary data.</text>
</comment>
<dbReference type="Pfam" id="PF07536">
    <property type="entry name" value="HWE_HK"/>
    <property type="match status" value="1"/>
</dbReference>
<feature type="transmembrane region" description="Helical" evidence="9">
    <location>
        <begin position="20"/>
        <end position="47"/>
    </location>
</feature>
<dbReference type="InterPro" id="IPR011102">
    <property type="entry name" value="Sig_transdc_His_kinase_HWE"/>
</dbReference>
<keyword evidence="3" id="KW-0597">Phosphoprotein</keyword>
<proteinExistence type="predicted"/>
<keyword evidence="7" id="KW-0067">ATP-binding</keyword>
<dbReference type="PANTHER" id="PTHR41523">
    <property type="entry name" value="TWO-COMPONENT SYSTEM SENSOR PROTEIN"/>
    <property type="match status" value="1"/>
</dbReference>
<dbReference type="AlphaFoldDB" id="A0A4U0YQN4"/>
<evidence type="ECO:0000256" key="3">
    <source>
        <dbReference type="ARBA" id="ARBA00022553"/>
    </source>
</evidence>
<organism evidence="11 12">
    <name type="scientific">Cereibacter changlensis</name>
    <dbReference type="NCBI Taxonomy" id="402884"/>
    <lineage>
        <taxon>Bacteria</taxon>
        <taxon>Pseudomonadati</taxon>
        <taxon>Pseudomonadota</taxon>
        <taxon>Alphaproteobacteria</taxon>
        <taxon>Rhodobacterales</taxon>
        <taxon>Paracoccaceae</taxon>
        <taxon>Cereibacter</taxon>
    </lineage>
</organism>
<dbReference type="InterPro" id="IPR036890">
    <property type="entry name" value="HATPase_C_sf"/>
</dbReference>
<dbReference type="Gene3D" id="3.30.565.10">
    <property type="entry name" value="Histidine kinase-like ATPase, C-terminal domain"/>
    <property type="match status" value="1"/>
</dbReference>
<evidence type="ECO:0000259" key="10">
    <source>
        <dbReference type="SMART" id="SM00911"/>
    </source>
</evidence>
<feature type="transmembrane region" description="Helical" evidence="9">
    <location>
        <begin position="59"/>
        <end position="85"/>
    </location>
</feature>
<feature type="coiled-coil region" evidence="8">
    <location>
        <begin position="127"/>
        <end position="161"/>
    </location>
</feature>
<sequence>MQVFDIASYMPHGYCLLWDPWLVVLYAGSDLLIFLAYAAIPFALMQVLRRRPDIRYRKLVALFAGFILLCGLTHLVSIATLWVGVYALHGYLKLATALVSCATAVVLFRLVPRVVAIPSPAQLEAANLRLQQEIAAHESTLAQLREAQRDLEAKVEQRTAALRLANDRLEVLTREMVHRSKNLLAIVSSLARQTARGVPDVKTFVELFFGRISALSNATSAVLGSASQAAAPLEDVLRRQLDPILQTYGGRVTLGGPPVEISAEAAQQFALAVHELATNAVKHGALSSAEGQVRLGWSVTGEELALHWQESGGAPIREPATETGGFGMQLLTRAVPAMLNGTAERSQGPEGLSYRLRAPLSSIAAAAETPQRLLEGAAFQNAIAT</sequence>
<feature type="domain" description="Signal transduction histidine kinase HWE region" evidence="10">
    <location>
        <begin position="175"/>
        <end position="258"/>
    </location>
</feature>
<evidence type="ECO:0000256" key="1">
    <source>
        <dbReference type="ARBA" id="ARBA00000085"/>
    </source>
</evidence>
<protein>
    <recommendedName>
        <fullName evidence="2">histidine kinase</fullName>
        <ecNumber evidence="2">2.7.13.3</ecNumber>
    </recommendedName>
</protein>
<dbReference type="GO" id="GO:0004673">
    <property type="term" value="F:protein histidine kinase activity"/>
    <property type="evidence" value="ECO:0007669"/>
    <property type="project" value="UniProtKB-EC"/>
</dbReference>
<dbReference type="Pfam" id="PF25487">
    <property type="entry name" value="ETR1_N"/>
    <property type="match status" value="1"/>
</dbReference>
<evidence type="ECO:0000313" key="11">
    <source>
        <dbReference type="EMBL" id="TKA94790.1"/>
    </source>
</evidence>
<keyword evidence="6 11" id="KW-0418">Kinase</keyword>
<keyword evidence="9" id="KW-0812">Transmembrane</keyword>
<keyword evidence="9" id="KW-1133">Transmembrane helix</keyword>
<evidence type="ECO:0000256" key="6">
    <source>
        <dbReference type="ARBA" id="ARBA00022777"/>
    </source>
</evidence>
<evidence type="ECO:0000256" key="2">
    <source>
        <dbReference type="ARBA" id="ARBA00012438"/>
    </source>
</evidence>
<evidence type="ECO:0000256" key="4">
    <source>
        <dbReference type="ARBA" id="ARBA00022679"/>
    </source>
</evidence>
<evidence type="ECO:0000256" key="5">
    <source>
        <dbReference type="ARBA" id="ARBA00022741"/>
    </source>
</evidence>
<dbReference type="PANTHER" id="PTHR41523:SF8">
    <property type="entry name" value="ETHYLENE RESPONSE SENSOR PROTEIN"/>
    <property type="match status" value="1"/>
</dbReference>
<evidence type="ECO:0000256" key="7">
    <source>
        <dbReference type="ARBA" id="ARBA00022840"/>
    </source>
</evidence>
<dbReference type="RefSeq" id="WP_136794128.1">
    <property type="nucleotide sequence ID" value="NZ_SWAU01000281.1"/>
</dbReference>